<feature type="domain" description="UspA" evidence="2">
    <location>
        <begin position="221"/>
        <end position="275"/>
    </location>
</feature>
<evidence type="ECO:0000313" key="4">
    <source>
        <dbReference type="Proteomes" id="UP000263900"/>
    </source>
</evidence>
<reference evidence="3 4" key="1">
    <citation type="submission" date="2018-09" db="EMBL/GenBank/DDBJ databases">
        <title>Genome sequencing of strain 6GH32-13.</title>
        <authorList>
            <person name="Weon H.-Y."/>
            <person name="Heo J."/>
            <person name="Kwon S.-W."/>
        </authorList>
    </citation>
    <scope>NUCLEOTIDE SEQUENCE [LARGE SCALE GENOMIC DNA]</scope>
    <source>
        <strain evidence="3 4">5GH32-13</strain>
    </source>
</reference>
<sequence length="299" mass="32910">MKNILMATDFSQAASNAAAYGVELAKTMNARPILFSACEHALVPASEIAVVIRREELQDQVQQQLAEDARMLAAIHDQPVFTCCHTGPAHTALLAAIREQQADILIAGMKNKRKVKHRLIGSTVSSWIGKLPIPMIIVPENIPFAYIAKIALAQAINKNNTAEADEHVLIALRELGERFHAQLYFVRIGANNLPGADELIRPPASLASLLETPAPHFEYITGTDVAASLTQYIEDNNINLLAIMPHRHGWFERMFIQSTTRSMVLDCPVPLLILPPSQSSPAHRHATNMVQEQLENSIA</sequence>
<dbReference type="KEGG" id="pseg:D3H65_09435"/>
<dbReference type="Gene3D" id="3.40.50.620">
    <property type="entry name" value="HUPs"/>
    <property type="match status" value="2"/>
</dbReference>
<dbReference type="InterPro" id="IPR006016">
    <property type="entry name" value="UspA"/>
</dbReference>
<dbReference type="CDD" id="cd00293">
    <property type="entry name" value="USP-like"/>
    <property type="match status" value="1"/>
</dbReference>
<feature type="domain" description="UspA" evidence="2">
    <location>
        <begin position="1"/>
        <end position="139"/>
    </location>
</feature>
<dbReference type="Proteomes" id="UP000263900">
    <property type="component" value="Chromosome"/>
</dbReference>
<gene>
    <name evidence="3" type="ORF">D3H65_09435</name>
</gene>
<dbReference type="EMBL" id="CP032157">
    <property type="protein sequence ID" value="AXY74183.1"/>
    <property type="molecule type" value="Genomic_DNA"/>
</dbReference>
<comment type="similarity">
    <text evidence="1">Belongs to the universal stress protein A family.</text>
</comment>
<organism evidence="3 4">
    <name type="scientific">Paraflavitalea soli</name>
    <dbReference type="NCBI Taxonomy" id="2315862"/>
    <lineage>
        <taxon>Bacteria</taxon>
        <taxon>Pseudomonadati</taxon>
        <taxon>Bacteroidota</taxon>
        <taxon>Chitinophagia</taxon>
        <taxon>Chitinophagales</taxon>
        <taxon>Chitinophagaceae</taxon>
        <taxon>Paraflavitalea</taxon>
    </lineage>
</organism>
<dbReference type="Pfam" id="PF00582">
    <property type="entry name" value="Usp"/>
    <property type="match status" value="2"/>
</dbReference>
<dbReference type="InterPro" id="IPR006015">
    <property type="entry name" value="Universal_stress_UspA"/>
</dbReference>
<evidence type="ECO:0000313" key="3">
    <source>
        <dbReference type="EMBL" id="AXY74183.1"/>
    </source>
</evidence>
<keyword evidence="4" id="KW-1185">Reference proteome</keyword>
<dbReference type="PRINTS" id="PR01438">
    <property type="entry name" value="UNVRSLSTRESS"/>
</dbReference>
<evidence type="ECO:0000259" key="2">
    <source>
        <dbReference type="Pfam" id="PF00582"/>
    </source>
</evidence>
<name>A0A3B7MLK7_9BACT</name>
<dbReference type="InterPro" id="IPR014729">
    <property type="entry name" value="Rossmann-like_a/b/a_fold"/>
</dbReference>
<dbReference type="OrthoDB" id="1522603at2"/>
<dbReference type="RefSeq" id="WP_119050070.1">
    <property type="nucleotide sequence ID" value="NZ_CP032157.1"/>
</dbReference>
<dbReference type="SUPFAM" id="SSF52402">
    <property type="entry name" value="Adenine nucleotide alpha hydrolases-like"/>
    <property type="match status" value="2"/>
</dbReference>
<dbReference type="PANTHER" id="PTHR46268:SF6">
    <property type="entry name" value="UNIVERSAL STRESS PROTEIN UP12"/>
    <property type="match status" value="1"/>
</dbReference>
<dbReference type="PANTHER" id="PTHR46268">
    <property type="entry name" value="STRESS RESPONSE PROTEIN NHAX"/>
    <property type="match status" value="1"/>
</dbReference>
<accession>A0A3B7MLK7</accession>
<dbReference type="AlphaFoldDB" id="A0A3B7MLK7"/>
<protein>
    <submittedName>
        <fullName evidence="3">Universal stress protein</fullName>
    </submittedName>
</protein>
<proteinExistence type="inferred from homology"/>
<evidence type="ECO:0000256" key="1">
    <source>
        <dbReference type="ARBA" id="ARBA00008791"/>
    </source>
</evidence>